<accession>A0AA37M7G5</accession>
<reference evidence="1" key="2">
    <citation type="submission" date="2021-08" db="EMBL/GenBank/DDBJ databases">
        <authorList>
            <person name="Tani A."/>
            <person name="Ola A."/>
            <person name="Ogura Y."/>
            <person name="Katsura K."/>
            <person name="Hayashi T."/>
        </authorList>
    </citation>
    <scope>NUCLEOTIDE SEQUENCE</scope>
    <source>
        <strain evidence="1">JCM 32048</strain>
    </source>
</reference>
<dbReference type="Proteomes" id="UP001055286">
    <property type="component" value="Unassembled WGS sequence"/>
</dbReference>
<protein>
    <submittedName>
        <fullName evidence="1">Uncharacterized protein</fullName>
    </submittedName>
</protein>
<dbReference type="EMBL" id="BPQJ01000035">
    <property type="protein sequence ID" value="GJD65197.1"/>
    <property type="molecule type" value="Genomic_DNA"/>
</dbReference>
<dbReference type="AlphaFoldDB" id="A0AA37M7G5"/>
<evidence type="ECO:0000313" key="2">
    <source>
        <dbReference type="Proteomes" id="UP001055286"/>
    </source>
</evidence>
<comment type="caution">
    <text evidence="1">The sequence shown here is derived from an EMBL/GenBank/DDBJ whole genome shotgun (WGS) entry which is preliminary data.</text>
</comment>
<evidence type="ECO:0000313" key="1">
    <source>
        <dbReference type="EMBL" id="GJD65197.1"/>
    </source>
</evidence>
<sequence length="71" mass="7552">MSAQTLLAEILEAPMLAPRIVVAEDGPALVYCDGAGRHKALRLTEIALAELQLSLAEAQARLARTRLPSDA</sequence>
<organism evidence="1 2">
    <name type="scientific">Methylobacterium frigidaeris</name>
    <dbReference type="NCBI Taxonomy" id="2038277"/>
    <lineage>
        <taxon>Bacteria</taxon>
        <taxon>Pseudomonadati</taxon>
        <taxon>Pseudomonadota</taxon>
        <taxon>Alphaproteobacteria</taxon>
        <taxon>Hyphomicrobiales</taxon>
        <taxon>Methylobacteriaceae</taxon>
        <taxon>Methylobacterium</taxon>
    </lineage>
</organism>
<dbReference type="RefSeq" id="WP_099905754.1">
    <property type="nucleotide sequence ID" value="NZ_BPQJ01000035.1"/>
</dbReference>
<proteinExistence type="predicted"/>
<name>A0AA37M7G5_9HYPH</name>
<reference evidence="1" key="1">
    <citation type="journal article" date="2016" name="Front. Microbiol.">
        <title>Genome Sequence of the Piezophilic, Mesophilic Sulfate-Reducing Bacterium Desulfovibrio indicus J2T.</title>
        <authorList>
            <person name="Cao J."/>
            <person name="Maignien L."/>
            <person name="Shao Z."/>
            <person name="Alain K."/>
            <person name="Jebbar M."/>
        </authorList>
    </citation>
    <scope>NUCLEOTIDE SEQUENCE</scope>
    <source>
        <strain evidence="1">JCM 32048</strain>
    </source>
</reference>
<keyword evidence="2" id="KW-1185">Reference proteome</keyword>
<gene>
    <name evidence="1" type="ORF">MPEAHAMD_5384</name>
</gene>